<dbReference type="GO" id="GO:0007165">
    <property type="term" value="P:signal transduction"/>
    <property type="evidence" value="ECO:0007669"/>
    <property type="project" value="InterPro"/>
</dbReference>
<name>A0A081BM74_9BACT</name>
<dbReference type="SMART" id="SM00260">
    <property type="entry name" value="CheW"/>
    <property type="match status" value="1"/>
</dbReference>
<feature type="domain" description="CheW-like" evidence="1">
    <location>
        <begin position="33"/>
        <end position="173"/>
    </location>
</feature>
<evidence type="ECO:0000259" key="1">
    <source>
        <dbReference type="PROSITE" id="PS50851"/>
    </source>
</evidence>
<dbReference type="EMBL" id="DF820457">
    <property type="protein sequence ID" value="GAK51490.1"/>
    <property type="molecule type" value="Genomic_DNA"/>
</dbReference>
<dbReference type="Gene3D" id="2.40.50.180">
    <property type="entry name" value="CheA-289, Domain 4"/>
    <property type="match status" value="1"/>
</dbReference>
<proteinExistence type="predicted"/>
<dbReference type="PANTHER" id="PTHR22617">
    <property type="entry name" value="CHEMOTAXIS SENSOR HISTIDINE KINASE-RELATED"/>
    <property type="match status" value="1"/>
</dbReference>
<dbReference type="GO" id="GO:0005829">
    <property type="term" value="C:cytosol"/>
    <property type="evidence" value="ECO:0007669"/>
    <property type="project" value="TreeGrafter"/>
</dbReference>
<evidence type="ECO:0000313" key="3">
    <source>
        <dbReference type="Proteomes" id="UP000030700"/>
    </source>
</evidence>
<dbReference type="Proteomes" id="UP000030700">
    <property type="component" value="Unassembled WGS sequence"/>
</dbReference>
<dbReference type="GO" id="GO:0006935">
    <property type="term" value="P:chemotaxis"/>
    <property type="evidence" value="ECO:0007669"/>
    <property type="project" value="InterPro"/>
</dbReference>
<keyword evidence="3" id="KW-1185">Reference proteome</keyword>
<organism evidence="2">
    <name type="scientific">Candidatus Moduliflexus flocculans</name>
    <dbReference type="NCBI Taxonomy" id="1499966"/>
    <lineage>
        <taxon>Bacteria</taxon>
        <taxon>Candidatus Moduliflexota</taxon>
        <taxon>Candidatus Moduliflexia</taxon>
        <taxon>Candidatus Moduliflexales</taxon>
        <taxon>Candidatus Moduliflexaceae</taxon>
    </lineage>
</organism>
<evidence type="ECO:0000313" key="2">
    <source>
        <dbReference type="EMBL" id="GAK51490.1"/>
    </source>
</evidence>
<dbReference type="Pfam" id="PF01584">
    <property type="entry name" value="CheW"/>
    <property type="match status" value="1"/>
</dbReference>
<dbReference type="HOGENOM" id="CLU_048995_3_1_0"/>
<dbReference type="PANTHER" id="PTHR22617:SF23">
    <property type="entry name" value="CHEMOTAXIS PROTEIN CHEW"/>
    <property type="match status" value="1"/>
</dbReference>
<dbReference type="STRING" id="1499966.U14_02734"/>
<dbReference type="InterPro" id="IPR039315">
    <property type="entry name" value="CheW"/>
</dbReference>
<dbReference type="PROSITE" id="PS50851">
    <property type="entry name" value="CHEW"/>
    <property type="match status" value="1"/>
</dbReference>
<reference evidence="2" key="1">
    <citation type="journal article" date="2015" name="PeerJ">
        <title>First genomic representation of candidate bacterial phylum KSB3 points to enhanced environmental sensing as a trigger of wastewater bulking.</title>
        <authorList>
            <person name="Sekiguchi Y."/>
            <person name="Ohashi A."/>
            <person name="Parks D.H."/>
            <person name="Yamauchi T."/>
            <person name="Tyson G.W."/>
            <person name="Hugenholtz P."/>
        </authorList>
    </citation>
    <scope>NUCLEOTIDE SEQUENCE [LARGE SCALE GENOMIC DNA]</scope>
</reference>
<protein>
    <submittedName>
        <fullName evidence="2">Chemotaxis signal transduction protein</fullName>
    </submittedName>
</protein>
<dbReference type="InterPro" id="IPR002545">
    <property type="entry name" value="CheW-lke_dom"/>
</dbReference>
<dbReference type="InterPro" id="IPR036061">
    <property type="entry name" value="CheW-like_dom_sf"/>
</dbReference>
<sequence length="183" mass="20699">MDEQHQHSEEIAEILEIITKRRDEPVIEIEEKTLQVVIFRLDEKLYACYGKWVKEIFPVSAITYVPGMPEYLLGVMNVRGDIESVIDMRAVLGMPYRTPGKQSRICLAEAAHVRSGILVDTVENVMELPEESFVLMESVGNAPNAEYVIGGTRYHEQDVVLLDLEKMFTHLLGSELGTDAPSY</sequence>
<gene>
    <name evidence="2" type="ORF">U14_02734</name>
</gene>
<dbReference type="SUPFAM" id="SSF50341">
    <property type="entry name" value="CheW-like"/>
    <property type="match status" value="1"/>
</dbReference>
<dbReference type="Gene3D" id="2.30.30.40">
    <property type="entry name" value="SH3 Domains"/>
    <property type="match status" value="1"/>
</dbReference>
<dbReference type="AlphaFoldDB" id="A0A081BM74"/>
<accession>A0A081BM74</accession>